<evidence type="ECO:0000259" key="1">
    <source>
        <dbReference type="SMART" id="SM00245"/>
    </source>
</evidence>
<dbReference type="SUPFAM" id="SSF52096">
    <property type="entry name" value="ClpP/crotonase"/>
    <property type="match status" value="1"/>
</dbReference>
<dbReference type="InterPro" id="IPR036034">
    <property type="entry name" value="PDZ_sf"/>
</dbReference>
<protein>
    <submittedName>
        <fullName evidence="2">Carboxyl-terminal processing protease</fullName>
    </submittedName>
</protein>
<sequence>MYLTIAHKNKRPEHVMPGTSKAQRLAAAALRLVLLISMLAPTASHLWAQGKYRNDFQYYWQTINDNFAYFDRQQCNWSKVKDIYGPAVDTTRDLQDFVRLLERINHELHNGHVFLNTNTTVSNRMIPSGADMKVERSNNQYIIVALREGFNAAVCGLKPGMVITRFNGQPIDLTVQPFLPQSVAARDDDMYAYAANMLLAGTHDQPRVIEVNNKGRIQQFRPDSLPNKTEQPARDLLEARILPGNTGYIKINNALGNSDLIAAFDRALDTLLNTNGLVLDLRETPGGGNTTVARAIMGRFITREQAYQKHVYTAEEKETGIRRATLELVAPRGKVYGRPVVVLAGYWTGSMGEGIVIGFDAMQRGKIMGTKMAGLLGEIFTFRTPEYKIPFSFPCVKLQHINGQPREDFVPPYPIPEGITPVAAAAALVQQK</sequence>
<dbReference type="GO" id="GO:0006508">
    <property type="term" value="P:proteolysis"/>
    <property type="evidence" value="ECO:0007669"/>
    <property type="project" value="UniProtKB-KW"/>
</dbReference>
<gene>
    <name evidence="2" type="ORF">B0I18_104218</name>
</gene>
<dbReference type="InterPro" id="IPR005151">
    <property type="entry name" value="Tail-specific_protease"/>
</dbReference>
<keyword evidence="3" id="KW-1185">Reference proteome</keyword>
<evidence type="ECO:0000313" key="2">
    <source>
        <dbReference type="EMBL" id="PSK92120.1"/>
    </source>
</evidence>
<dbReference type="AlphaFoldDB" id="A0A2P8D4I3"/>
<dbReference type="GO" id="GO:0008236">
    <property type="term" value="F:serine-type peptidase activity"/>
    <property type="evidence" value="ECO:0007669"/>
    <property type="project" value="InterPro"/>
</dbReference>
<dbReference type="InterPro" id="IPR029045">
    <property type="entry name" value="ClpP/crotonase-like_dom_sf"/>
</dbReference>
<dbReference type="Proteomes" id="UP000240572">
    <property type="component" value="Unassembled WGS sequence"/>
</dbReference>
<dbReference type="PANTHER" id="PTHR11261">
    <property type="entry name" value="INTERPHOTORECEPTOR RETINOID-BINDING PROTEIN"/>
    <property type="match status" value="1"/>
</dbReference>
<proteinExistence type="predicted"/>
<reference evidence="2 3" key="1">
    <citation type="submission" date="2018-03" db="EMBL/GenBank/DDBJ databases">
        <title>Genomic Encyclopedia of Type Strains, Phase III (KMG-III): the genomes of soil and plant-associated and newly described type strains.</title>
        <authorList>
            <person name="Whitman W."/>
        </authorList>
    </citation>
    <scope>NUCLEOTIDE SEQUENCE [LARGE SCALE GENOMIC DNA]</scope>
    <source>
        <strain evidence="2 3">CGMCC 1.12700</strain>
    </source>
</reference>
<feature type="domain" description="Tail specific protease" evidence="1">
    <location>
        <begin position="225"/>
        <end position="399"/>
    </location>
</feature>
<dbReference type="SMART" id="SM00245">
    <property type="entry name" value="TSPc"/>
    <property type="match status" value="1"/>
</dbReference>
<dbReference type="RefSeq" id="WP_219905974.1">
    <property type="nucleotide sequence ID" value="NZ_PYGD01000004.1"/>
</dbReference>
<accession>A0A2P8D4I3</accession>
<dbReference type="PANTHER" id="PTHR11261:SF3">
    <property type="entry name" value="RETINOL-BINDING PROTEIN 3"/>
    <property type="match status" value="1"/>
</dbReference>
<dbReference type="EMBL" id="PYGD01000004">
    <property type="protein sequence ID" value="PSK92120.1"/>
    <property type="molecule type" value="Genomic_DNA"/>
</dbReference>
<dbReference type="Pfam" id="PF14684">
    <property type="entry name" value="Tricorn_C1"/>
    <property type="match status" value="1"/>
</dbReference>
<dbReference type="SUPFAM" id="SSF50156">
    <property type="entry name" value="PDZ domain-like"/>
    <property type="match status" value="1"/>
</dbReference>
<evidence type="ECO:0000313" key="3">
    <source>
        <dbReference type="Proteomes" id="UP000240572"/>
    </source>
</evidence>
<keyword evidence="2" id="KW-0645">Protease</keyword>
<dbReference type="Gene3D" id="3.90.226.10">
    <property type="entry name" value="2-enoyl-CoA Hydratase, Chain A, domain 1"/>
    <property type="match status" value="1"/>
</dbReference>
<organism evidence="2 3">
    <name type="scientific">Taibaiella chishuiensis</name>
    <dbReference type="NCBI Taxonomy" id="1434707"/>
    <lineage>
        <taxon>Bacteria</taxon>
        <taxon>Pseudomonadati</taxon>
        <taxon>Bacteroidota</taxon>
        <taxon>Chitinophagia</taxon>
        <taxon>Chitinophagales</taxon>
        <taxon>Chitinophagaceae</taxon>
        <taxon>Taibaiella</taxon>
    </lineage>
</organism>
<keyword evidence="2" id="KW-0378">Hydrolase</keyword>
<comment type="caution">
    <text evidence="2">The sequence shown here is derived from an EMBL/GenBank/DDBJ whole genome shotgun (WGS) entry which is preliminary data.</text>
</comment>
<name>A0A2P8D4I3_9BACT</name>
<dbReference type="Pfam" id="PF03572">
    <property type="entry name" value="Peptidase_S41"/>
    <property type="match status" value="1"/>
</dbReference>
<dbReference type="Gene3D" id="3.30.750.44">
    <property type="match status" value="1"/>
</dbReference>
<dbReference type="InterPro" id="IPR028204">
    <property type="entry name" value="Tricorn_C1"/>
</dbReference>